<evidence type="ECO:0000313" key="6">
    <source>
        <dbReference type="Proteomes" id="UP000306050"/>
    </source>
</evidence>
<dbReference type="RefSeq" id="XP_029738940.1">
    <property type="nucleotide sequence ID" value="XM_029884230.1"/>
</dbReference>
<dbReference type="InterPro" id="IPR001173">
    <property type="entry name" value="Glyco_trans_2-like"/>
</dbReference>
<sequence length="1176" mass="130197">MSPRNENNTASAPQSPSEAKAIQQTNQGLQPRPKRSVSKGSRSSSFNAGSGRMSLPAAPVLTRALSTHEVPKAAAAPGMDTPIAALPEGPSPSLDGTSWIDAREGYQLMAMHLWRAFKRDCLFGQTDGATGIEVPSGVAIRYGKGQYVVCPSNDERLSHFCHSVAVLNTEAAMTLTSAVVAAITTRLAHSMTHVPITPSQNIQVVDTMQDLAAARKAQNACFIRLENTLVVWADQVEILRERAKDLEDRMITLVWNSSYKSNLNNVMVATKSGASTPALASPSALSPSTSATNSIPSSPTTSSFTSISSTALSTALNQTKLEKTARNHKRSYTRESPYFFGTGTAIAPDDVSDAENGESKEVIIDSLANLPASPMSVMLRPNSHVRHVSFSDRITESDSAADSAILQVDAVPVSTSRSSSFSRAAASIRKPETAKIDTWPSESTSSSLANLQSKSSRSSMSSSGEIEQRWDDGMIGELDYEKQTDEYEQRPLSYIAPVQHGLAVALDLLICFLFTSKLFEHSLRDGNWSRMALTPIMLVMFPVILFFCDNIIGIIIQIIGPVNQLHQNSLYYSGKAPERKLTGELPHVTIQMPVYKESLQGVLMPTIESVKKAITTYELQGGTAGIVVSEDGMLLVDEQEQTIRKEFYERNNVGWVARPGHNKDGYVRKGRFKKASNLNFTCHLSVAVEKMMDEQRPDTFAQLRKFHDDPCYLKLDRSVEQGTGTGTDGETHHVEEKAEITPVAEDELSQALGPQDWTDADETELYRRCLEACLAKMHPLAQAKGNIRIGQLVLMIDSDTRVPEDCLLDAATEMTLSPEIGVLQHCSGVMLVSDSYFELCIAFFTRLVNFAISFTVANGDVAPFMGHNAILRWSAMQEAAFIDPEDGVLKYWSESHVSEDFDMALRLLMSGYITRWATYSNNGFEEGVSLTCDDELNRWQKYAFGCSELVLHRLWEWPFKGPFTPLFKTFLCSSAPIHYKFSASSYIFSYYAIAAAFPMTWTLYLIEGWYYPVLDPSFLTPFRIWVAVVVVFTIGGNVSQIIARYRTKVDSLFNLIKEHAAWMPAMFVFFGGLSYHVCTALLSHPLGIDMTWGATNKDLADSNFFLEVPLIWKRFWRVILLCTVTIAAVVIMQITAIVPLSWSIQGFFTYWPLLLTAISHLIYPIVLNPALLRFSF</sequence>
<protein>
    <submittedName>
        <fullName evidence="5">Uncharacterized protein</fullName>
    </submittedName>
</protein>
<dbReference type="KEGG" id="sgra:EX895_003632"/>
<comment type="caution">
    <text evidence="5">The sequence shown here is derived from an EMBL/GenBank/DDBJ whole genome shotgun (WGS) entry which is preliminary data.</text>
</comment>
<keyword evidence="6" id="KW-1185">Reference proteome</keyword>
<dbReference type="Pfam" id="PF25550">
    <property type="entry name" value="DUF7928"/>
    <property type="match status" value="1"/>
</dbReference>
<evidence type="ECO:0000256" key="2">
    <source>
        <dbReference type="SAM" id="Phobius"/>
    </source>
</evidence>
<dbReference type="PANTHER" id="PTHR35408:SF3">
    <property type="entry name" value="GLYCOSYLTRANSFERASE 2-LIKE DOMAIN-CONTAINING PROTEIN"/>
    <property type="match status" value="1"/>
</dbReference>
<accession>A0A4U7KR04</accession>
<dbReference type="Pfam" id="PF13632">
    <property type="entry name" value="Glyco_trans_2_3"/>
    <property type="match status" value="1"/>
</dbReference>
<feature type="compositionally biased region" description="Low complexity" evidence="1">
    <location>
        <begin position="441"/>
        <end position="463"/>
    </location>
</feature>
<feature type="compositionally biased region" description="Polar residues" evidence="1">
    <location>
        <begin position="1"/>
        <end position="29"/>
    </location>
</feature>
<dbReference type="SUPFAM" id="SSF53448">
    <property type="entry name" value="Nucleotide-diphospho-sugar transferases"/>
    <property type="match status" value="1"/>
</dbReference>
<keyword evidence="2" id="KW-0472">Membrane</keyword>
<dbReference type="InterPro" id="IPR057688">
    <property type="entry name" value="DUF7928"/>
</dbReference>
<evidence type="ECO:0000313" key="5">
    <source>
        <dbReference type="EMBL" id="TKY86955.1"/>
    </source>
</evidence>
<feature type="domain" description="Glycosyltransferase 2-like" evidence="3">
    <location>
        <begin position="793"/>
        <end position="1004"/>
    </location>
</feature>
<evidence type="ECO:0000259" key="3">
    <source>
        <dbReference type="Pfam" id="PF13632"/>
    </source>
</evidence>
<dbReference type="InterPro" id="IPR029044">
    <property type="entry name" value="Nucleotide-diphossugar_trans"/>
</dbReference>
<proteinExistence type="predicted"/>
<dbReference type="EMBL" id="SRRM01000014">
    <property type="protein sequence ID" value="TKY86955.1"/>
    <property type="molecule type" value="Genomic_DNA"/>
</dbReference>
<organism evidence="5 6">
    <name type="scientific">Sporisorium graminicola</name>
    <dbReference type="NCBI Taxonomy" id="280036"/>
    <lineage>
        <taxon>Eukaryota</taxon>
        <taxon>Fungi</taxon>
        <taxon>Dikarya</taxon>
        <taxon>Basidiomycota</taxon>
        <taxon>Ustilaginomycotina</taxon>
        <taxon>Ustilaginomycetes</taxon>
        <taxon>Ustilaginales</taxon>
        <taxon>Ustilaginaceae</taxon>
        <taxon>Sporisorium</taxon>
    </lineage>
</organism>
<feature type="region of interest" description="Disordered" evidence="1">
    <location>
        <begin position="277"/>
        <end position="303"/>
    </location>
</feature>
<feature type="transmembrane region" description="Helical" evidence="2">
    <location>
        <begin position="1118"/>
        <end position="1142"/>
    </location>
</feature>
<dbReference type="GeneID" id="40726527"/>
<dbReference type="OrthoDB" id="2554241at2759"/>
<evidence type="ECO:0000259" key="4">
    <source>
        <dbReference type="Pfam" id="PF25550"/>
    </source>
</evidence>
<dbReference type="PANTHER" id="PTHR35408">
    <property type="entry name" value="CHROMOSOME 15, WHOLE GENOME SHOTGUN SEQUENCE"/>
    <property type="match status" value="1"/>
</dbReference>
<feature type="transmembrane region" description="Helical" evidence="2">
    <location>
        <begin position="536"/>
        <end position="559"/>
    </location>
</feature>
<feature type="region of interest" description="Disordered" evidence="1">
    <location>
        <begin position="69"/>
        <end position="93"/>
    </location>
</feature>
<feature type="region of interest" description="Disordered" evidence="1">
    <location>
        <begin position="1"/>
        <end position="54"/>
    </location>
</feature>
<feature type="domain" description="DUF7928" evidence="4">
    <location>
        <begin position="106"/>
        <end position="261"/>
    </location>
</feature>
<keyword evidence="2" id="KW-0812">Transmembrane</keyword>
<keyword evidence="2" id="KW-1133">Transmembrane helix</keyword>
<reference evidence="5 6" key="1">
    <citation type="submission" date="2019-05" db="EMBL/GenBank/DDBJ databases">
        <title>Sporisorium graminicola CBS 10092 draft sequencing and annotation.</title>
        <authorList>
            <person name="Solano-Gonzalez S."/>
            <person name="Caddick M.X."/>
            <person name="Darby A."/>
        </authorList>
    </citation>
    <scope>NUCLEOTIDE SEQUENCE [LARGE SCALE GENOMIC DNA]</scope>
    <source>
        <strain evidence="5 6">CBS 10092</strain>
    </source>
</reference>
<dbReference type="Gene3D" id="3.90.550.10">
    <property type="entry name" value="Spore Coat Polysaccharide Biosynthesis Protein SpsA, Chain A"/>
    <property type="match status" value="1"/>
</dbReference>
<feature type="region of interest" description="Disordered" evidence="1">
    <location>
        <begin position="432"/>
        <end position="467"/>
    </location>
</feature>
<name>A0A4U7KR04_9BASI</name>
<evidence type="ECO:0000256" key="1">
    <source>
        <dbReference type="SAM" id="MobiDB-lite"/>
    </source>
</evidence>
<feature type="transmembrane region" description="Helical" evidence="2">
    <location>
        <begin position="988"/>
        <end position="1010"/>
    </location>
</feature>
<gene>
    <name evidence="5" type="ORF">EX895_003632</name>
</gene>
<dbReference type="AlphaFoldDB" id="A0A4U7KR04"/>
<dbReference type="Proteomes" id="UP000306050">
    <property type="component" value="Chromosome SGRAM_22"/>
</dbReference>
<feature type="transmembrane region" description="Helical" evidence="2">
    <location>
        <begin position="1148"/>
        <end position="1172"/>
    </location>
</feature>
<feature type="transmembrane region" description="Helical" evidence="2">
    <location>
        <begin position="1022"/>
        <end position="1042"/>
    </location>
</feature>